<comment type="caution">
    <text evidence="1">The sequence shown here is derived from an EMBL/GenBank/DDBJ whole genome shotgun (WGS) entry which is preliminary data.</text>
</comment>
<evidence type="ECO:0000313" key="1">
    <source>
        <dbReference type="EMBL" id="MBR8464597.1"/>
    </source>
</evidence>
<accession>A0ABS5HKC9</accession>
<dbReference type="RefSeq" id="WP_212142429.1">
    <property type="nucleotide sequence ID" value="NZ_JAGSSW010000009.1"/>
</dbReference>
<proteinExistence type="predicted"/>
<dbReference type="EMBL" id="JAGSSW010000009">
    <property type="protein sequence ID" value="MBR8464597.1"/>
    <property type="molecule type" value="Genomic_DNA"/>
</dbReference>
<name>A0ABS5HKC9_9BACT</name>
<reference evidence="1 2" key="1">
    <citation type="submission" date="2021-04" db="EMBL/GenBank/DDBJ databases">
        <title>Molecular and phenotypic characterization and identification of bacterial isolates recovered from the Anatolian ground squirrels (Spermophilus xanthoprymnus) and which have the potential to form a new species in the Campylobacter genus.</title>
        <authorList>
            <person name="Aydin F."/>
            <person name="Abay S."/>
            <person name="Kayman T."/>
            <person name="Karakaya E."/>
            <person name="Mustak H.K."/>
            <person name="Mustak I.B."/>
            <person name="Bilgin N."/>
            <person name="Duzler A."/>
            <person name="Sahin O."/>
            <person name="Guran O."/>
            <person name="Saticioglu I.B."/>
        </authorList>
    </citation>
    <scope>NUCLEOTIDE SEQUENCE [LARGE SCALE GENOMIC DNA]</scope>
    <source>
        <strain evidence="2">faydin-G24</strain>
    </source>
</reference>
<evidence type="ECO:0008006" key="3">
    <source>
        <dbReference type="Google" id="ProtNLM"/>
    </source>
</evidence>
<organism evidence="1 2">
    <name type="scientific">Campylobacter anatolicus</name>
    <dbReference type="NCBI Taxonomy" id="2829105"/>
    <lineage>
        <taxon>Bacteria</taxon>
        <taxon>Pseudomonadati</taxon>
        <taxon>Campylobacterota</taxon>
        <taxon>Epsilonproteobacteria</taxon>
        <taxon>Campylobacterales</taxon>
        <taxon>Campylobacteraceae</taxon>
        <taxon>Campylobacter</taxon>
    </lineage>
</organism>
<evidence type="ECO:0000313" key="2">
    <source>
        <dbReference type="Proteomes" id="UP000682951"/>
    </source>
</evidence>
<protein>
    <recommendedName>
        <fullName evidence="3">Periplasmic protein</fullName>
    </recommendedName>
</protein>
<dbReference type="Proteomes" id="UP000682951">
    <property type="component" value="Unassembled WGS sequence"/>
</dbReference>
<keyword evidence="2" id="KW-1185">Reference proteome</keyword>
<gene>
    <name evidence="1" type="ORF">KDD93_08500</name>
</gene>
<sequence length="155" mass="17385">MKKILILVISLIFISGIFATWYVIKSSKSEDSLELANFSTTLEPLSCDMNIQPCEVSFGTNKFIFELEPRPIYPMKPINLKISGAAKLNLKEPSLDIYGLNMNMGVIKAKLEPRGDDLVANIVLSACVINVMRYRFDVLSDGKKTGLYIDFDLKI</sequence>